<feature type="region of interest" description="Disordered" evidence="3">
    <location>
        <begin position="119"/>
        <end position="140"/>
    </location>
</feature>
<gene>
    <name evidence="5" type="ORF">PGLA1383_LOCUS2327</name>
</gene>
<proteinExistence type="predicted"/>
<dbReference type="PANTHER" id="PTHR45825:SF11">
    <property type="entry name" value="ALPHA AMYLASE DOMAIN-CONTAINING PROTEIN"/>
    <property type="match status" value="1"/>
</dbReference>
<evidence type="ECO:0000256" key="2">
    <source>
        <dbReference type="ARBA" id="ARBA00023234"/>
    </source>
</evidence>
<dbReference type="OrthoDB" id="2530521at2759"/>
<dbReference type="PROSITE" id="PS01159">
    <property type="entry name" value="WW_DOMAIN_1"/>
    <property type="match status" value="1"/>
</dbReference>
<dbReference type="EMBL" id="CAJNNV010000699">
    <property type="protein sequence ID" value="CAE8583354.1"/>
    <property type="molecule type" value="Genomic_DNA"/>
</dbReference>
<keyword evidence="2" id="KW-0035">Amyloplast</keyword>
<keyword evidence="2" id="KW-0934">Plastid</keyword>
<feature type="compositionally biased region" description="Polar residues" evidence="3">
    <location>
        <begin position="887"/>
        <end position="898"/>
    </location>
</feature>
<feature type="compositionally biased region" description="Pro residues" evidence="3">
    <location>
        <begin position="480"/>
        <end position="493"/>
    </location>
</feature>
<comment type="subcellular location">
    <subcellularLocation>
        <location evidence="1">Plastid</location>
        <location evidence="1">Amyloplast</location>
    </subcellularLocation>
</comment>
<feature type="region of interest" description="Disordered" evidence="3">
    <location>
        <begin position="772"/>
        <end position="899"/>
    </location>
</feature>
<evidence type="ECO:0000313" key="5">
    <source>
        <dbReference type="EMBL" id="CAE8583354.1"/>
    </source>
</evidence>
<dbReference type="Pfam" id="PF00397">
    <property type="entry name" value="WW"/>
    <property type="match status" value="1"/>
</dbReference>
<accession>A0A813DAY8</accession>
<dbReference type="Proteomes" id="UP000654075">
    <property type="component" value="Unassembled WGS sequence"/>
</dbReference>
<dbReference type="AlphaFoldDB" id="A0A813DAY8"/>
<dbReference type="CDD" id="cd00201">
    <property type="entry name" value="WW"/>
    <property type="match status" value="1"/>
</dbReference>
<feature type="compositionally biased region" description="Low complexity" evidence="3">
    <location>
        <begin position="836"/>
        <end position="848"/>
    </location>
</feature>
<dbReference type="InterPro" id="IPR036020">
    <property type="entry name" value="WW_dom_sf"/>
</dbReference>
<feature type="domain" description="WW" evidence="4">
    <location>
        <begin position="920"/>
        <end position="954"/>
    </location>
</feature>
<dbReference type="PROSITE" id="PS50020">
    <property type="entry name" value="WW_DOMAIN_2"/>
    <property type="match status" value="2"/>
</dbReference>
<sequence length="1209" mass="130173">FYHGGILNGIDVVTWNPRTDPHIVENYDLISMKEGKAKCKSQLQEKAGLKVDDSVVLVSFVGRLTGQKGIDIILEAMELYTYFYNTSAFTHLVPPRVVPPRVVRQEEFPQSLQLEVSQPVSCTSSAPEPDRLDVADGDAEERKENAVEDVIADCPAKPKSAPAAAMLSSFARLFKKMAPEEQVELAVSTWSLDADVESMLLELKPQDALKALKGLNRGITNPSAFVRTALQQVLEGLNAAAALRSTEDGQREQELEEQELTSSIPLAVWNQEPQDVQKQVEWVVASWGLDQDSQEWLWCLPLEQVVEVLGTLHHGISKPSAYVATAVKRLLESQGAILGWESRDAWAAADSAAAGGGAVSSAAESAAAGGGAVSSKVPRAFQQTSRPAVSQQLAFSLRSAGDAGGAVAGTTVKMPSVVPPRHNTFVPPSAKAANLRYVHAGIRGPAAGALRMKDEEEWPQESETRDEDESYQMGLSRAPPARPSPPVRSPPVPGGSAPRGSVAEARGSVRSTPIPLRPDIAERGMIVVCGGGQRVVIDSVLPALDEVWVIPETSRGHTGRQKFRTAQLLFYGEWSSRLQVTHTLDVPADVEAILGPQQLEQLRELTGMAVRLEPVPPDCPEGELAQLVVGPSAALEVKAAVETIVQNVSGLLLPGVGSWLASAQTFQSGALQHQTAEGLQAVDPWEATVCNGNALPPVEQSQWSFGLWPGSCPSTSSTSSFWQASADGLSDEVDGCNAHLPESAAGIATGPSWISQEDEAVNAGISAKVVPPWRKPGEALPPPPQNPSQVVPPAEGGEQSWQQESQQPGQDPCLDDGRPGTLAEQLGWKDPAAANGPQQGQKRQQPPQNVVTKKQKRTLPRPCLRAKQEPEDEEPVPAASMALPTSIPASTPGATSAMDTDGERTVMSWANDQEQFAHLPPLPEGWIRVPSKSSQNIYYMDLNTGQSTFKSPLELPEGWVQQTSRSTGQAYFWNAELQVSQFVRPAIEWMMVDTGNNVTGHIQVLLMGNGDECYVRGMHEIARRFPGRVAGIAFDPVVEHIMYAGSDLLLMPSRYEPCGLPQMCAQRYGTVPLVTLCGGLKVSKILGKPVQEVEQKHASSELLIRNFSRGRKHSSSGFVKKRLLGAQSLSGQVFRITSIRLLLIIAVQSSSDSAMAIAHCRAKARTARKELHKAPWSALARTDLCLLSCSACPYGSKGIPLLAECRVLL</sequence>
<dbReference type="PANTHER" id="PTHR45825">
    <property type="entry name" value="GRANULE-BOUND STARCH SYNTHASE 1, CHLOROPLASTIC/AMYLOPLASTIC"/>
    <property type="match status" value="1"/>
</dbReference>
<dbReference type="InterPro" id="IPR001202">
    <property type="entry name" value="WW_dom"/>
</dbReference>
<feature type="domain" description="WW" evidence="4">
    <location>
        <begin position="953"/>
        <end position="987"/>
    </location>
</feature>
<dbReference type="SUPFAM" id="SSF53756">
    <property type="entry name" value="UDP-Glycosyltransferase/glycogen phosphorylase"/>
    <property type="match status" value="2"/>
</dbReference>
<dbReference type="Gene3D" id="3.40.50.2000">
    <property type="entry name" value="Glycogen Phosphorylase B"/>
    <property type="match status" value="2"/>
</dbReference>
<feature type="compositionally biased region" description="Acidic residues" evidence="3">
    <location>
        <begin position="455"/>
        <end position="470"/>
    </location>
</feature>
<evidence type="ECO:0000313" key="6">
    <source>
        <dbReference type="Proteomes" id="UP000654075"/>
    </source>
</evidence>
<dbReference type="SUPFAM" id="SSF51045">
    <property type="entry name" value="WW domain"/>
    <property type="match status" value="2"/>
</dbReference>
<comment type="caution">
    <text evidence="5">The sequence shown here is derived from an EMBL/GenBank/DDBJ whole genome shotgun (WGS) entry which is preliminary data.</text>
</comment>
<dbReference type="SMART" id="SM00456">
    <property type="entry name" value="WW"/>
    <property type="match status" value="2"/>
</dbReference>
<feature type="region of interest" description="Disordered" evidence="3">
    <location>
        <begin position="448"/>
        <end position="516"/>
    </location>
</feature>
<feature type="non-terminal residue" evidence="5">
    <location>
        <position position="1"/>
    </location>
</feature>
<reference evidence="5" key="1">
    <citation type="submission" date="2021-02" db="EMBL/GenBank/DDBJ databases">
        <authorList>
            <person name="Dougan E. K."/>
            <person name="Rhodes N."/>
            <person name="Thang M."/>
            <person name="Chan C."/>
        </authorList>
    </citation>
    <scope>NUCLEOTIDE SEQUENCE</scope>
</reference>
<dbReference type="Gene3D" id="2.20.70.10">
    <property type="match status" value="1"/>
</dbReference>
<evidence type="ECO:0000256" key="1">
    <source>
        <dbReference type="ARBA" id="ARBA00004602"/>
    </source>
</evidence>
<keyword evidence="6" id="KW-1185">Reference proteome</keyword>
<feature type="compositionally biased region" description="Low complexity" evidence="3">
    <location>
        <begin position="787"/>
        <end position="810"/>
    </location>
</feature>
<evidence type="ECO:0000259" key="4">
    <source>
        <dbReference type="PROSITE" id="PS50020"/>
    </source>
</evidence>
<organism evidence="5 6">
    <name type="scientific">Polarella glacialis</name>
    <name type="common">Dinoflagellate</name>
    <dbReference type="NCBI Taxonomy" id="89957"/>
    <lineage>
        <taxon>Eukaryota</taxon>
        <taxon>Sar</taxon>
        <taxon>Alveolata</taxon>
        <taxon>Dinophyceae</taxon>
        <taxon>Suessiales</taxon>
        <taxon>Suessiaceae</taxon>
        <taxon>Polarella</taxon>
    </lineage>
</organism>
<name>A0A813DAY8_POLGL</name>
<feature type="compositionally biased region" description="Basic and acidic residues" evidence="3">
    <location>
        <begin position="128"/>
        <end position="140"/>
    </location>
</feature>
<evidence type="ECO:0000256" key="3">
    <source>
        <dbReference type="SAM" id="MobiDB-lite"/>
    </source>
</evidence>
<protein>
    <recommendedName>
        <fullName evidence="4">WW domain-containing protein</fullName>
    </recommendedName>
</protein>